<dbReference type="GO" id="GO:0005978">
    <property type="term" value="P:glycogen biosynthetic process"/>
    <property type="evidence" value="ECO:0007669"/>
    <property type="project" value="InterPro"/>
</dbReference>
<dbReference type="AlphaFoldDB" id="A0A9R1W5Y0"/>
<evidence type="ECO:0000256" key="13">
    <source>
        <dbReference type="ARBA" id="ARBA00032494"/>
    </source>
</evidence>
<feature type="domain" description="Nucleotidyl transferase" evidence="15">
    <location>
        <begin position="452"/>
        <end position="608"/>
    </location>
</feature>
<protein>
    <recommendedName>
        <fullName evidence="5">glucose-1-phosphate adenylyltransferase</fullName>
        <ecNumber evidence="5">2.7.7.27</ecNumber>
    </recommendedName>
    <alternativeName>
        <fullName evidence="13">ADP-glucose pyrophosphorylase</fullName>
    </alternativeName>
    <alternativeName>
        <fullName evidence="12">ADP-glucose synthase</fullName>
    </alternativeName>
    <alternativeName>
        <fullName evidence="11">Alpha-D-glucose-1-phosphate adenyl transferase</fullName>
    </alternativeName>
</protein>
<evidence type="ECO:0000256" key="1">
    <source>
        <dbReference type="ARBA" id="ARBA00000956"/>
    </source>
</evidence>
<evidence type="ECO:0000313" key="17">
    <source>
        <dbReference type="Proteomes" id="UP000235145"/>
    </source>
</evidence>
<name>A0A9R1W5Y0_LACSA</name>
<evidence type="ECO:0000256" key="3">
    <source>
        <dbReference type="ARBA" id="ARBA00004727"/>
    </source>
</evidence>
<keyword evidence="7" id="KW-0808">Transferase</keyword>
<keyword evidence="10" id="KW-0750">Starch biosynthesis</keyword>
<evidence type="ECO:0000256" key="14">
    <source>
        <dbReference type="SAM" id="MobiDB-lite"/>
    </source>
</evidence>
<dbReference type="InterPro" id="IPR011831">
    <property type="entry name" value="ADP-Glc_PPase"/>
</dbReference>
<evidence type="ECO:0000256" key="10">
    <source>
        <dbReference type="ARBA" id="ARBA00022922"/>
    </source>
</evidence>
<organism evidence="16 17">
    <name type="scientific">Lactuca sativa</name>
    <name type="common">Garden lettuce</name>
    <dbReference type="NCBI Taxonomy" id="4236"/>
    <lineage>
        <taxon>Eukaryota</taxon>
        <taxon>Viridiplantae</taxon>
        <taxon>Streptophyta</taxon>
        <taxon>Embryophyta</taxon>
        <taxon>Tracheophyta</taxon>
        <taxon>Spermatophyta</taxon>
        <taxon>Magnoliopsida</taxon>
        <taxon>eudicotyledons</taxon>
        <taxon>Gunneridae</taxon>
        <taxon>Pentapetalae</taxon>
        <taxon>asterids</taxon>
        <taxon>campanulids</taxon>
        <taxon>Asterales</taxon>
        <taxon>Asteraceae</taxon>
        <taxon>Cichorioideae</taxon>
        <taxon>Cichorieae</taxon>
        <taxon>Lactucinae</taxon>
        <taxon>Lactuca</taxon>
    </lineage>
</organism>
<accession>A0A9R1W5Y0</accession>
<feature type="compositionally biased region" description="Pro residues" evidence="14">
    <location>
        <begin position="175"/>
        <end position="188"/>
    </location>
</feature>
<dbReference type="SUPFAM" id="SSF53448">
    <property type="entry name" value="Nucleotide-diphospho-sugar transferases"/>
    <property type="match status" value="1"/>
</dbReference>
<dbReference type="Pfam" id="PF00483">
    <property type="entry name" value="NTP_transferase"/>
    <property type="match status" value="1"/>
</dbReference>
<dbReference type="InterPro" id="IPR029044">
    <property type="entry name" value="Nucleotide-diphossugar_trans"/>
</dbReference>
<evidence type="ECO:0000256" key="6">
    <source>
        <dbReference type="ARBA" id="ARBA00022533"/>
    </source>
</evidence>
<evidence type="ECO:0000256" key="11">
    <source>
        <dbReference type="ARBA" id="ARBA00030645"/>
    </source>
</evidence>
<evidence type="ECO:0000256" key="12">
    <source>
        <dbReference type="ARBA" id="ARBA00030817"/>
    </source>
</evidence>
<comment type="catalytic activity">
    <reaction evidence="1">
        <text>alpha-D-glucose 1-phosphate + ATP + H(+) = ADP-alpha-D-glucose + diphosphate</text>
        <dbReference type="Rhea" id="RHEA:12120"/>
        <dbReference type="ChEBI" id="CHEBI:15378"/>
        <dbReference type="ChEBI" id="CHEBI:30616"/>
        <dbReference type="ChEBI" id="CHEBI:33019"/>
        <dbReference type="ChEBI" id="CHEBI:57498"/>
        <dbReference type="ChEBI" id="CHEBI:58601"/>
        <dbReference type="EC" id="2.7.7.27"/>
    </reaction>
</comment>
<evidence type="ECO:0000259" key="15">
    <source>
        <dbReference type="Pfam" id="PF00483"/>
    </source>
</evidence>
<dbReference type="GO" id="GO:0000166">
    <property type="term" value="F:nucleotide binding"/>
    <property type="evidence" value="ECO:0007669"/>
    <property type="project" value="UniProtKB-KW"/>
</dbReference>
<comment type="pathway">
    <text evidence="3">Glycan biosynthesis; starch biosynthesis.</text>
</comment>
<feature type="compositionally biased region" description="Acidic residues" evidence="14">
    <location>
        <begin position="105"/>
        <end position="118"/>
    </location>
</feature>
<feature type="region of interest" description="Disordered" evidence="14">
    <location>
        <begin position="100"/>
        <end position="141"/>
    </location>
</feature>
<dbReference type="EMBL" id="NBSK02000003">
    <property type="protein sequence ID" value="KAJ0218023.1"/>
    <property type="molecule type" value="Genomic_DNA"/>
</dbReference>
<evidence type="ECO:0000256" key="5">
    <source>
        <dbReference type="ARBA" id="ARBA00012460"/>
    </source>
</evidence>
<dbReference type="PANTHER" id="PTHR43523">
    <property type="entry name" value="GLUCOSE-1-PHOSPHATE ADENYLYLTRANSFERASE-RELATED"/>
    <property type="match status" value="1"/>
</dbReference>
<dbReference type="GO" id="GO:0010170">
    <property type="term" value="C:glucose-1-phosphate adenylyltransferase complex"/>
    <property type="evidence" value="ECO:0000318"/>
    <property type="project" value="GO_Central"/>
</dbReference>
<evidence type="ECO:0000313" key="16">
    <source>
        <dbReference type="EMBL" id="KAJ0218023.1"/>
    </source>
</evidence>
<proteinExistence type="inferred from homology"/>
<keyword evidence="9" id="KW-0547">Nucleotide-binding</keyword>
<evidence type="ECO:0000256" key="9">
    <source>
        <dbReference type="ARBA" id="ARBA00022741"/>
    </source>
</evidence>
<sequence>MSGVYDRFNRGLSNGIRVVDAGERMIANEQQQQQQSLWIQQQAKDQEELRIIRTKLLEMVKIMEMHRQNQIKREEETEAEIANMKKAKWRQIYYSTLKEKKAVNEEEEESLEESEPELEPNTTPQLPLSLLTTPPTPLPSFPSPPLLEQELLKEGTMGFILNPKELHKKRNMPPLASPPSTPPRPQPSSPQSLGSKYSSGAAILNTRGVNRYDRKMEVHMFDSYRPPPPTPPPPLSGIQSMRKGTIDSMPDQAGMNLLLRWVFSQDGMRTECQLRYWEITVPLKLGHYRYGLKKNIWAEIRMLRMGLHKLGHTTASTMNDERKLSPKESKLAVTNSALQLETSYFSMLAPATQLPAAASDSRKIFESITTLHYQWCFYRELLKLLGESGLKDAGSCGISPKYPTKQEGQLSPQPSWHSILCCLGLSRQLEGFIRDVAFYPTMWSTPGLVPLQLYPLTDKRTKHVVSIGENHRIVDIPVSNCLNNISKFYVVTKINSATHNRHLSCVYASNRGIGKDEGLVEVVAAQQILKNPNEFLDTINEVGWNLELHEEKNVLEYQLLAGNHVYLMNYRRFIQTRRETNADTSVLILPTHEKHAIGFGLTVIDEERDKEILDNVSKGKYVVIKDLMLRWLQDKFPRTNGSGSEANLGLEAELASLGSKGFNALVTFGGVSLYITLNPYENGLEVMKKGEYAQVISEVPHKFKNVFEVMKTPREGLSFQYHYFPSGVMSNTNGKADEVVKMILEELEPMGVVELVEEVIVGHATKQGFELGETEGEQQQQESLKKKFAEISIYSFKLLMLHVQFELLRYVGSIR</sequence>
<evidence type="ECO:0000256" key="2">
    <source>
        <dbReference type="ARBA" id="ARBA00002231"/>
    </source>
</evidence>
<dbReference type="Proteomes" id="UP000235145">
    <property type="component" value="Unassembled WGS sequence"/>
</dbReference>
<evidence type="ECO:0000256" key="8">
    <source>
        <dbReference type="ARBA" id="ARBA00022695"/>
    </source>
</evidence>
<keyword evidence="6" id="KW-0021">Allosteric enzyme</keyword>
<dbReference type="PANTHER" id="PTHR43523:SF12">
    <property type="entry name" value="GLUCOSE-1-PHOSPHATE ADENYLYLTRANSFERASE LARGE SUBUNIT 1, CHLOROPLASTIC-RELATED"/>
    <property type="match status" value="1"/>
</dbReference>
<evidence type="ECO:0000256" key="4">
    <source>
        <dbReference type="ARBA" id="ARBA00010443"/>
    </source>
</evidence>
<reference evidence="16 17" key="1">
    <citation type="journal article" date="2017" name="Nat. Commun.">
        <title>Genome assembly with in vitro proximity ligation data and whole-genome triplication in lettuce.</title>
        <authorList>
            <person name="Reyes-Chin-Wo S."/>
            <person name="Wang Z."/>
            <person name="Yang X."/>
            <person name="Kozik A."/>
            <person name="Arikit S."/>
            <person name="Song C."/>
            <person name="Xia L."/>
            <person name="Froenicke L."/>
            <person name="Lavelle D.O."/>
            <person name="Truco M.J."/>
            <person name="Xia R."/>
            <person name="Zhu S."/>
            <person name="Xu C."/>
            <person name="Xu H."/>
            <person name="Xu X."/>
            <person name="Cox K."/>
            <person name="Korf I."/>
            <person name="Meyers B.C."/>
            <person name="Michelmore R.W."/>
        </authorList>
    </citation>
    <scope>NUCLEOTIDE SEQUENCE [LARGE SCALE GENOMIC DNA]</scope>
    <source>
        <strain evidence="17">cv. Salinas</strain>
        <tissue evidence="16">Seedlings</tissue>
    </source>
</reference>
<dbReference type="Gene3D" id="3.90.550.10">
    <property type="entry name" value="Spore Coat Polysaccharide Biosynthesis Protein SpsA, Chain A"/>
    <property type="match status" value="1"/>
</dbReference>
<feature type="region of interest" description="Disordered" evidence="14">
    <location>
        <begin position="169"/>
        <end position="200"/>
    </location>
</feature>
<comment type="similarity">
    <text evidence="4">Belongs to the bacterial/plant glucose-1-phosphate adenylyltransferase family.</text>
</comment>
<evidence type="ECO:0000256" key="7">
    <source>
        <dbReference type="ARBA" id="ARBA00022679"/>
    </source>
</evidence>
<comment type="caution">
    <text evidence="16">The sequence shown here is derived from an EMBL/GenBank/DDBJ whole genome shotgun (WGS) entry which is preliminary data.</text>
</comment>
<dbReference type="GO" id="GO:0019252">
    <property type="term" value="P:starch biosynthetic process"/>
    <property type="evidence" value="ECO:0000318"/>
    <property type="project" value="GO_Central"/>
</dbReference>
<feature type="compositionally biased region" description="Low complexity" evidence="14">
    <location>
        <begin position="119"/>
        <end position="133"/>
    </location>
</feature>
<comment type="function">
    <text evidence="2">This protein plays a role in synthesis of starch. It catalyzes the synthesis of the activated glycosyl donor, ADP-glucose from Glc-1-P and ATP.</text>
</comment>
<dbReference type="EC" id="2.7.7.27" evidence="5"/>
<gene>
    <name evidence="16" type="ORF">LSAT_V11C300122080</name>
</gene>
<dbReference type="InterPro" id="IPR005835">
    <property type="entry name" value="NTP_transferase_dom"/>
</dbReference>
<keyword evidence="8" id="KW-0548">Nucleotidyltransferase</keyword>
<dbReference type="GO" id="GO:0008878">
    <property type="term" value="F:glucose-1-phosphate adenylyltransferase activity"/>
    <property type="evidence" value="ECO:0000318"/>
    <property type="project" value="GO_Central"/>
</dbReference>
<keyword evidence="17" id="KW-1185">Reference proteome</keyword>